<dbReference type="InterPro" id="IPR032675">
    <property type="entry name" value="LRR_dom_sf"/>
</dbReference>
<dbReference type="Proteomes" id="UP000792457">
    <property type="component" value="Unassembled WGS sequence"/>
</dbReference>
<dbReference type="Gene3D" id="3.80.10.10">
    <property type="entry name" value="Ribonuclease Inhibitor"/>
    <property type="match status" value="1"/>
</dbReference>
<comment type="caution">
    <text evidence="2">The sequence shown here is derived from an EMBL/GenBank/DDBJ whole genome shotgun (WGS) entry which is preliminary data.</text>
</comment>
<dbReference type="OrthoDB" id="9974792at2759"/>
<dbReference type="PANTHER" id="PTHR20872:SF1">
    <property type="entry name" value="F-BOX DOMAIN-CONTAINING PROTEIN"/>
    <property type="match status" value="1"/>
</dbReference>
<feature type="domain" description="F-box" evidence="1">
    <location>
        <begin position="32"/>
        <end position="78"/>
    </location>
</feature>
<keyword evidence="3" id="KW-1185">Reference proteome</keyword>
<proteinExistence type="predicted"/>
<reference evidence="2" key="2">
    <citation type="submission" date="2017-10" db="EMBL/GenBank/DDBJ databases">
        <title>Ladona fulva Genome sequencing and assembly.</title>
        <authorList>
            <person name="Murali S."/>
            <person name="Richards S."/>
            <person name="Bandaranaike D."/>
            <person name="Bellair M."/>
            <person name="Blankenburg K."/>
            <person name="Chao H."/>
            <person name="Dinh H."/>
            <person name="Doddapaneni H."/>
            <person name="Dugan-Rocha S."/>
            <person name="Elkadiri S."/>
            <person name="Gnanaolivu R."/>
            <person name="Hernandez B."/>
            <person name="Skinner E."/>
            <person name="Javaid M."/>
            <person name="Lee S."/>
            <person name="Li M."/>
            <person name="Ming W."/>
            <person name="Munidasa M."/>
            <person name="Muniz J."/>
            <person name="Nguyen L."/>
            <person name="Hughes D."/>
            <person name="Osuji N."/>
            <person name="Pu L.-L."/>
            <person name="Puazo M."/>
            <person name="Qu C."/>
            <person name="Quiroz J."/>
            <person name="Raj R."/>
            <person name="Weissenberger G."/>
            <person name="Xin Y."/>
            <person name="Zou X."/>
            <person name="Han Y."/>
            <person name="Worley K."/>
            <person name="Muzny D."/>
            <person name="Gibbs R."/>
        </authorList>
    </citation>
    <scope>NUCLEOTIDE SEQUENCE</scope>
    <source>
        <strain evidence="2">Sampled in the wild</strain>
    </source>
</reference>
<evidence type="ECO:0000259" key="1">
    <source>
        <dbReference type="PROSITE" id="PS50181"/>
    </source>
</evidence>
<dbReference type="InterPro" id="IPR001810">
    <property type="entry name" value="F-box_dom"/>
</dbReference>
<dbReference type="PANTHER" id="PTHR20872">
    <property type="match status" value="1"/>
</dbReference>
<dbReference type="Pfam" id="PF12937">
    <property type="entry name" value="F-box-like"/>
    <property type="match status" value="1"/>
</dbReference>
<protein>
    <recommendedName>
        <fullName evidence="1">F-box domain-containing protein</fullName>
    </recommendedName>
</protein>
<dbReference type="AlphaFoldDB" id="A0A8K0JWT4"/>
<evidence type="ECO:0000313" key="2">
    <source>
        <dbReference type="EMBL" id="KAG8223290.1"/>
    </source>
</evidence>
<organism evidence="2 3">
    <name type="scientific">Ladona fulva</name>
    <name type="common">Scarce chaser dragonfly</name>
    <name type="synonym">Libellula fulva</name>
    <dbReference type="NCBI Taxonomy" id="123851"/>
    <lineage>
        <taxon>Eukaryota</taxon>
        <taxon>Metazoa</taxon>
        <taxon>Ecdysozoa</taxon>
        <taxon>Arthropoda</taxon>
        <taxon>Hexapoda</taxon>
        <taxon>Insecta</taxon>
        <taxon>Pterygota</taxon>
        <taxon>Palaeoptera</taxon>
        <taxon>Odonata</taxon>
        <taxon>Epiprocta</taxon>
        <taxon>Anisoptera</taxon>
        <taxon>Libelluloidea</taxon>
        <taxon>Libellulidae</taxon>
        <taxon>Ladona</taxon>
    </lineage>
</organism>
<dbReference type="EMBL" id="KZ308157">
    <property type="protein sequence ID" value="KAG8223290.1"/>
    <property type="molecule type" value="Genomic_DNA"/>
</dbReference>
<accession>A0A8K0JWT4</accession>
<dbReference type="Gene3D" id="1.20.1280.50">
    <property type="match status" value="1"/>
</dbReference>
<reference evidence="2" key="1">
    <citation type="submission" date="2013-04" db="EMBL/GenBank/DDBJ databases">
        <authorList>
            <person name="Qu J."/>
            <person name="Murali S.C."/>
            <person name="Bandaranaike D."/>
            <person name="Bellair M."/>
            <person name="Blankenburg K."/>
            <person name="Chao H."/>
            <person name="Dinh H."/>
            <person name="Doddapaneni H."/>
            <person name="Downs B."/>
            <person name="Dugan-Rocha S."/>
            <person name="Elkadiri S."/>
            <person name="Gnanaolivu R.D."/>
            <person name="Hernandez B."/>
            <person name="Javaid M."/>
            <person name="Jayaseelan J.C."/>
            <person name="Lee S."/>
            <person name="Li M."/>
            <person name="Ming W."/>
            <person name="Munidasa M."/>
            <person name="Muniz J."/>
            <person name="Nguyen L."/>
            <person name="Ongeri F."/>
            <person name="Osuji N."/>
            <person name="Pu L.-L."/>
            <person name="Puazo M."/>
            <person name="Qu C."/>
            <person name="Quiroz J."/>
            <person name="Raj R."/>
            <person name="Weissenberger G."/>
            <person name="Xin Y."/>
            <person name="Zou X."/>
            <person name="Han Y."/>
            <person name="Richards S."/>
            <person name="Worley K."/>
            <person name="Muzny D."/>
            <person name="Gibbs R."/>
        </authorList>
    </citation>
    <scope>NUCLEOTIDE SEQUENCE</scope>
    <source>
        <strain evidence="2">Sampled in the wild</strain>
    </source>
</reference>
<dbReference type="PROSITE" id="PS50181">
    <property type="entry name" value="FBOX"/>
    <property type="match status" value="1"/>
</dbReference>
<dbReference type="SUPFAM" id="SSF81383">
    <property type="entry name" value="F-box domain"/>
    <property type="match status" value="1"/>
</dbReference>
<gene>
    <name evidence="2" type="ORF">J437_LFUL001164</name>
</gene>
<dbReference type="InterPro" id="IPR036047">
    <property type="entry name" value="F-box-like_dom_sf"/>
</dbReference>
<evidence type="ECO:0000313" key="3">
    <source>
        <dbReference type="Proteomes" id="UP000792457"/>
    </source>
</evidence>
<sequence length="583" mass="67275">MNDMQAASWIVDDNNEESYIDMERDVEDDDGDSWWSMLPDLILEKIYSYLTLRERYYASMVCRRWSDAFYLPYVWSRFVFQESTLTRRKFNYYMGWQHVLDHLRTQICFSRVGRHIHTLIFEPMYNFHNLYEFMTMASYFVENHGTSRGTGFGERIEALSFTFPCEMGDGTGNRWGTGPGAQEVTMLRSQSVSDDASKEDNVEITPKERAAQRRAFRLAAFEARQQTPRARARAGGGPEVFGTGGKLLEALKRLLLDVAHSLNTLELVDLMLEEKEAQVLLDDTCASATLSMRRLTLVNITRHHSQLLHPGVFVNLQASFQKLFYFIAFSNVLTISPQNIGPDVILLLGKTSLHHLHLLQNHYFASGSAQPVPYRVWRRCREDNPRLEVHLELKEGVHKWRRRVARRGDSLGESGPELVWQDGAPVKSIVYESPYAKVSSMSVMTAVELYGNDLEVFGHRGLPHFWRSRSFHDRADSLLLLICRRCTRLHTLVIRERVSTATVILLAKTAPNLKRLLVRRNAVLLRCDWPKSAMQDDDNYLLSLATSYESTEKAVSTILGQKWSFMSDRQFKNVCIELHRKTR</sequence>
<name>A0A8K0JWT4_LADFU</name>